<evidence type="ECO:0000256" key="3">
    <source>
        <dbReference type="SAM" id="SignalP"/>
    </source>
</evidence>
<dbReference type="PANTHER" id="PTHR47496">
    <property type="entry name" value="CD27"/>
    <property type="match status" value="1"/>
</dbReference>
<comment type="caution">
    <text evidence="1">Lacks conserved residue(s) required for the propagation of feature annotation.</text>
</comment>
<feature type="disulfide bond" evidence="1">
    <location>
        <begin position="64"/>
        <end position="79"/>
    </location>
</feature>
<evidence type="ECO:0000259" key="4">
    <source>
        <dbReference type="PROSITE" id="PS50050"/>
    </source>
</evidence>
<reference evidence="5" key="1">
    <citation type="submission" date="2023-03" db="EMBL/GenBank/DDBJ databases">
        <title>Electrophorus voltai genome.</title>
        <authorList>
            <person name="Bian C."/>
        </authorList>
    </citation>
    <scope>NUCLEOTIDE SEQUENCE</scope>
    <source>
        <strain evidence="5">CB-2022</strain>
        <tissue evidence="5">Muscle</tissue>
    </source>
</reference>
<name>A0AAD8ZC19_9TELE</name>
<dbReference type="Proteomes" id="UP001239994">
    <property type="component" value="Unassembled WGS sequence"/>
</dbReference>
<feature type="signal peptide" evidence="3">
    <location>
        <begin position="1"/>
        <end position="20"/>
    </location>
</feature>
<feature type="domain" description="TNFR-Cys" evidence="4">
    <location>
        <begin position="63"/>
        <end position="104"/>
    </location>
</feature>
<evidence type="ECO:0000256" key="1">
    <source>
        <dbReference type="PROSITE-ProRule" id="PRU00206"/>
    </source>
</evidence>
<feature type="transmembrane region" description="Helical" evidence="2">
    <location>
        <begin position="146"/>
        <end position="167"/>
    </location>
</feature>
<dbReference type="GO" id="GO:0009897">
    <property type="term" value="C:external side of plasma membrane"/>
    <property type="evidence" value="ECO:0007669"/>
    <property type="project" value="TreeGrafter"/>
</dbReference>
<dbReference type="InterPro" id="IPR053126">
    <property type="entry name" value="CD27_receptor"/>
</dbReference>
<dbReference type="AlphaFoldDB" id="A0AAD8ZC19"/>
<dbReference type="PANTHER" id="PTHR47496:SF1">
    <property type="entry name" value="CD27 ANTIGEN"/>
    <property type="match status" value="1"/>
</dbReference>
<protein>
    <recommendedName>
        <fullName evidence="4">TNFR-Cys domain-containing protein</fullName>
    </recommendedName>
</protein>
<dbReference type="GO" id="GO:0043066">
    <property type="term" value="P:negative regulation of apoptotic process"/>
    <property type="evidence" value="ECO:0007669"/>
    <property type="project" value="TreeGrafter"/>
</dbReference>
<keyword evidence="3" id="KW-0732">Signal</keyword>
<dbReference type="SUPFAM" id="SSF57586">
    <property type="entry name" value="TNF receptor-like"/>
    <property type="match status" value="1"/>
</dbReference>
<dbReference type="CDD" id="cd00185">
    <property type="entry name" value="TNFRSF"/>
    <property type="match status" value="1"/>
</dbReference>
<gene>
    <name evidence="5" type="ORF">P4O66_010352</name>
</gene>
<organism evidence="5 6">
    <name type="scientific">Electrophorus voltai</name>
    <dbReference type="NCBI Taxonomy" id="2609070"/>
    <lineage>
        <taxon>Eukaryota</taxon>
        <taxon>Metazoa</taxon>
        <taxon>Chordata</taxon>
        <taxon>Craniata</taxon>
        <taxon>Vertebrata</taxon>
        <taxon>Euteleostomi</taxon>
        <taxon>Actinopterygii</taxon>
        <taxon>Neopterygii</taxon>
        <taxon>Teleostei</taxon>
        <taxon>Ostariophysi</taxon>
        <taxon>Gymnotiformes</taxon>
        <taxon>Gymnotoidei</taxon>
        <taxon>Gymnotidae</taxon>
        <taxon>Electrophorus</taxon>
    </lineage>
</organism>
<feature type="chain" id="PRO_5042018376" description="TNFR-Cys domain-containing protein" evidence="3">
    <location>
        <begin position="21"/>
        <end position="221"/>
    </location>
</feature>
<dbReference type="EMBL" id="JAROKS010000016">
    <property type="protein sequence ID" value="KAK1795176.1"/>
    <property type="molecule type" value="Genomic_DNA"/>
</dbReference>
<keyword evidence="2" id="KW-0812">Transmembrane</keyword>
<feature type="repeat" description="TNFR-Cys" evidence="1">
    <location>
        <begin position="63"/>
        <end position="104"/>
    </location>
</feature>
<keyword evidence="6" id="KW-1185">Reference proteome</keyword>
<evidence type="ECO:0000313" key="6">
    <source>
        <dbReference type="Proteomes" id="UP001239994"/>
    </source>
</evidence>
<keyword evidence="2" id="KW-1133">Transmembrane helix</keyword>
<evidence type="ECO:0000256" key="2">
    <source>
        <dbReference type="SAM" id="Phobius"/>
    </source>
</evidence>
<dbReference type="PROSITE" id="PS50050">
    <property type="entry name" value="TNFR_NGFR_2"/>
    <property type="match status" value="1"/>
</dbReference>
<dbReference type="Gene3D" id="2.10.50.10">
    <property type="entry name" value="Tumor Necrosis Factor Receptor, subunit A, domain 2"/>
    <property type="match status" value="1"/>
</dbReference>
<dbReference type="InterPro" id="IPR001368">
    <property type="entry name" value="TNFR/NGFR_Cys_rich_reg"/>
</dbReference>
<keyword evidence="1" id="KW-1015">Disulfide bond</keyword>
<evidence type="ECO:0000313" key="5">
    <source>
        <dbReference type="EMBL" id="KAK1795176.1"/>
    </source>
</evidence>
<proteinExistence type="predicted"/>
<dbReference type="SMART" id="SM00208">
    <property type="entry name" value="TNFR"/>
    <property type="match status" value="2"/>
</dbReference>
<sequence length="221" mass="25185">MVFLWYGLLLSTHLLSFVQSLECDQDRQYKWPKEKSIKCCDKCKPGQYMTDRCNEGSTTMCKQCPDESYIDFYNNELRCKSCTQCPEKHMVYKENCTKKGDAKCGCESGYELDGMECKKILTTLATPSTTTKTTQQQITSPTRDSVWISLSLCCACMCILLTCFILISRHTSACGWIMPTSTDCFWARKNSSTVSSQCTEEEEVPMPVQEACGKTHWQEEV</sequence>
<keyword evidence="2" id="KW-0472">Membrane</keyword>
<accession>A0AAD8ZC19</accession>
<comment type="caution">
    <text evidence="5">The sequence shown here is derived from an EMBL/GenBank/DDBJ whole genome shotgun (WGS) entry which is preliminary data.</text>
</comment>